<reference evidence="2" key="1">
    <citation type="submission" date="2020-08" db="EMBL/GenBank/DDBJ databases">
        <title>Multicomponent nature underlies the extraordinary mechanical properties of spider dragline silk.</title>
        <authorList>
            <person name="Kono N."/>
            <person name="Nakamura H."/>
            <person name="Mori M."/>
            <person name="Yoshida Y."/>
            <person name="Ohtoshi R."/>
            <person name="Malay A.D."/>
            <person name="Moran D.A.P."/>
            <person name="Tomita M."/>
            <person name="Numata K."/>
            <person name="Arakawa K."/>
        </authorList>
    </citation>
    <scope>NUCLEOTIDE SEQUENCE</scope>
</reference>
<gene>
    <name evidence="2" type="ORF">TNCV_1898441</name>
</gene>
<protein>
    <submittedName>
        <fullName evidence="2">Uncharacterized protein</fullName>
    </submittedName>
</protein>
<sequence length="100" mass="11085">MPYFQAFGRGDHQVQMNLSDPRGPQQEGTLLKKTVCPKLSLQASVDPRIGAPNGRSLSWLQCLLLLAAHNGMVFTSRVTLPEAYSQRTSLIPPRNTLLPR</sequence>
<evidence type="ECO:0000313" key="3">
    <source>
        <dbReference type="Proteomes" id="UP000887159"/>
    </source>
</evidence>
<dbReference type="Proteomes" id="UP000887159">
    <property type="component" value="Unassembled WGS sequence"/>
</dbReference>
<evidence type="ECO:0000313" key="2">
    <source>
        <dbReference type="EMBL" id="GFY33392.1"/>
    </source>
</evidence>
<feature type="region of interest" description="Disordered" evidence="1">
    <location>
        <begin position="1"/>
        <end position="28"/>
    </location>
</feature>
<comment type="caution">
    <text evidence="2">The sequence shown here is derived from an EMBL/GenBank/DDBJ whole genome shotgun (WGS) entry which is preliminary data.</text>
</comment>
<proteinExistence type="predicted"/>
<dbReference type="EMBL" id="BMAU01021410">
    <property type="protein sequence ID" value="GFY33392.1"/>
    <property type="molecule type" value="Genomic_DNA"/>
</dbReference>
<name>A0A8X7BK72_TRICX</name>
<dbReference type="AlphaFoldDB" id="A0A8X7BK72"/>
<keyword evidence="3" id="KW-1185">Reference proteome</keyword>
<organism evidence="2 3">
    <name type="scientific">Trichonephila clavipes</name>
    <name type="common">Golden silk orbweaver</name>
    <name type="synonym">Nephila clavipes</name>
    <dbReference type="NCBI Taxonomy" id="2585209"/>
    <lineage>
        <taxon>Eukaryota</taxon>
        <taxon>Metazoa</taxon>
        <taxon>Ecdysozoa</taxon>
        <taxon>Arthropoda</taxon>
        <taxon>Chelicerata</taxon>
        <taxon>Arachnida</taxon>
        <taxon>Araneae</taxon>
        <taxon>Araneomorphae</taxon>
        <taxon>Entelegynae</taxon>
        <taxon>Araneoidea</taxon>
        <taxon>Nephilidae</taxon>
        <taxon>Trichonephila</taxon>
    </lineage>
</organism>
<accession>A0A8X7BK72</accession>
<evidence type="ECO:0000256" key="1">
    <source>
        <dbReference type="SAM" id="MobiDB-lite"/>
    </source>
</evidence>